<dbReference type="InterPro" id="IPR001789">
    <property type="entry name" value="Sig_transdc_resp-reg_receiver"/>
</dbReference>
<dbReference type="RefSeq" id="WP_012523778.1">
    <property type="nucleotide sequence ID" value="NC_011144.1"/>
</dbReference>
<dbReference type="eggNOG" id="COG0745">
    <property type="taxonomic scope" value="Bacteria"/>
</dbReference>
<proteinExistence type="predicted"/>
<dbReference type="OrthoDB" id="7202050at2"/>
<dbReference type="Proteomes" id="UP000001868">
    <property type="component" value="Chromosome"/>
</dbReference>
<dbReference type="CDD" id="cd17546">
    <property type="entry name" value="REC_hyHK_CKI1_RcsC-like"/>
    <property type="match status" value="1"/>
</dbReference>
<evidence type="ECO:0000313" key="4">
    <source>
        <dbReference type="EMBL" id="ACG79640.1"/>
    </source>
</evidence>
<dbReference type="Gene3D" id="3.40.50.2300">
    <property type="match status" value="1"/>
</dbReference>
<dbReference type="KEGG" id="pzu:PHZ_c3231"/>
<protein>
    <submittedName>
        <fullName evidence="4">Chemotaxis protein CheYIII</fullName>
    </submittedName>
</protein>
<keyword evidence="1 2" id="KW-0597">Phosphoprotein</keyword>
<gene>
    <name evidence="4" type="ordered locus">PHZ_c3231</name>
</gene>
<dbReference type="AlphaFoldDB" id="B4RAP2"/>
<dbReference type="STRING" id="450851.PHZ_c3231"/>
<reference evidence="4 5" key="1">
    <citation type="journal article" date="2008" name="BMC Genomics">
        <title>Complete genome of Phenylobacterium zucineum - a novel facultative intracellular bacterium isolated from human erythroleukemia cell line K562.</title>
        <authorList>
            <person name="Luo Y."/>
            <person name="Xu X."/>
            <person name="Ding Z."/>
            <person name="Liu Z."/>
            <person name="Zhang B."/>
            <person name="Yan Z."/>
            <person name="Sun J."/>
            <person name="Hu S."/>
            <person name="Hu X."/>
        </authorList>
    </citation>
    <scope>NUCLEOTIDE SEQUENCE [LARGE SCALE GENOMIC DNA]</scope>
    <source>
        <strain evidence="4 5">HLK1</strain>
    </source>
</reference>
<keyword evidence="5" id="KW-1185">Reference proteome</keyword>
<dbReference type="Pfam" id="PF00072">
    <property type="entry name" value="Response_reg"/>
    <property type="match status" value="1"/>
</dbReference>
<dbReference type="GO" id="GO:0000160">
    <property type="term" value="P:phosphorelay signal transduction system"/>
    <property type="evidence" value="ECO:0007669"/>
    <property type="project" value="InterPro"/>
</dbReference>
<evidence type="ECO:0000256" key="2">
    <source>
        <dbReference type="PROSITE-ProRule" id="PRU00169"/>
    </source>
</evidence>
<accession>B4RAP2</accession>
<dbReference type="PANTHER" id="PTHR44591">
    <property type="entry name" value="STRESS RESPONSE REGULATOR PROTEIN 1"/>
    <property type="match status" value="1"/>
</dbReference>
<dbReference type="EMBL" id="CP000747">
    <property type="protein sequence ID" value="ACG79640.1"/>
    <property type="molecule type" value="Genomic_DNA"/>
</dbReference>
<dbReference type="InterPro" id="IPR050595">
    <property type="entry name" value="Bact_response_regulator"/>
</dbReference>
<dbReference type="PROSITE" id="PS50110">
    <property type="entry name" value="RESPONSE_REGULATORY"/>
    <property type="match status" value="1"/>
</dbReference>
<evidence type="ECO:0000256" key="1">
    <source>
        <dbReference type="ARBA" id="ARBA00022553"/>
    </source>
</evidence>
<name>B4RAP2_PHEZH</name>
<sequence>MRMLSSSTRLDLRKAKVLLVDDNPQSLELMSQVLVGFRVGRIATCRSAEEARETVAAVAYDLIIIDGEMPEEDGISLARHIRSQREAPNFTAPIVVVSGHTPVEKVTTARDAGANFVVKKPIAPGVLLSRIEWLARNSRQFVTTQSYCGPDRRFKNQPLPGDVAERRSDAIALTANPERAMSQDEVDSLFG</sequence>
<evidence type="ECO:0000313" key="5">
    <source>
        <dbReference type="Proteomes" id="UP000001868"/>
    </source>
</evidence>
<feature type="domain" description="Response regulatory" evidence="3">
    <location>
        <begin position="16"/>
        <end position="135"/>
    </location>
</feature>
<dbReference type="InterPro" id="IPR011006">
    <property type="entry name" value="CheY-like_superfamily"/>
</dbReference>
<dbReference type="SMART" id="SM00448">
    <property type="entry name" value="REC"/>
    <property type="match status" value="1"/>
</dbReference>
<organism evidence="4 5">
    <name type="scientific">Phenylobacterium zucineum (strain HLK1)</name>
    <dbReference type="NCBI Taxonomy" id="450851"/>
    <lineage>
        <taxon>Bacteria</taxon>
        <taxon>Pseudomonadati</taxon>
        <taxon>Pseudomonadota</taxon>
        <taxon>Alphaproteobacteria</taxon>
        <taxon>Caulobacterales</taxon>
        <taxon>Caulobacteraceae</taxon>
        <taxon>Phenylobacterium</taxon>
    </lineage>
</organism>
<feature type="modified residue" description="4-aspartylphosphate" evidence="2">
    <location>
        <position position="66"/>
    </location>
</feature>
<evidence type="ECO:0000259" key="3">
    <source>
        <dbReference type="PROSITE" id="PS50110"/>
    </source>
</evidence>
<dbReference type="PANTHER" id="PTHR44591:SF3">
    <property type="entry name" value="RESPONSE REGULATORY DOMAIN-CONTAINING PROTEIN"/>
    <property type="match status" value="1"/>
</dbReference>
<dbReference type="HOGENOM" id="CLU_000445_69_12_5"/>
<dbReference type="SUPFAM" id="SSF52172">
    <property type="entry name" value="CheY-like"/>
    <property type="match status" value="1"/>
</dbReference>